<proteinExistence type="predicted"/>
<protein>
    <recommendedName>
        <fullName evidence="1">Tail spike domain-containing protein</fullName>
    </recommendedName>
</protein>
<feature type="domain" description="Tail spike" evidence="1">
    <location>
        <begin position="106"/>
        <end position="357"/>
    </location>
</feature>
<organism evidence="2 3">
    <name type="scientific">Clostridium thermobutyricum DSM 4928</name>
    <dbReference type="NCBI Taxonomy" id="1121339"/>
    <lineage>
        <taxon>Bacteria</taxon>
        <taxon>Bacillati</taxon>
        <taxon>Bacillota</taxon>
        <taxon>Clostridia</taxon>
        <taxon>Eubacteriales</taxon>
        <taxon>Clostridiaceae</taxon>
        <taxon>Clostridium</taxon>
    </lineage>
</organism>
<dbReference type="NCBIfam" id="TIGR01665">
    <property type="entry name" value="put_anti_recept"/>
    <property type="match status" value="1"/>
</dbReference>
<reference evidence="2 3" key="1">
    <citation type="submission" date="2016-02" db="EMBL/GenBank/DDBJ databases">
        <title>Genome sequence of Clostridium thermobutyricum DSM 4928.</title>
        <authorList>
            <person name="Poehlein A."/>
            <person name="Daniel R."/>
        </authorList>
    </citation>
    <scope>NUCLEOTIDE SEQUENCE [LARGE SCALE GENOMIC DNA]</scope>
    <source>
        <strain evidence="2 3">DSM 4928</strain>
    </source>
</reference>
<dbReference type="RefSeq" id="WP_158082670.1">
    <property type="nucleotide sequence ID" value="NZ_LTAY01000031.1"/>
</dbReference>
<dbReference type="EMBL" id="LTAY01000031">
    <property type="protein sequence ID" value="OPX48502.1"/>
    <property type="molecule type" value="Genomic_DNA"/>
</dbReference>
<gene>
    <name evidence="2" type="ORF">CLTHE_11810</name>
</gene>
<evidence type="ECO:0000313" key="2">
    <source>
        <dbReference type="EMBL" id="OPX48502.1"/>
    </source>
</evidence>
<accession>A0A1V4SWC4</accession>
<dbReference type="OrthoDB" id="4387735at2"/>
<name>A0A1V4SWC4_9CLOT</name>
<dbReference type="AlphaFoldDB" id="A0A1V4SWC4"/>
<evidence type="ECO:0000313" key="3">
    <source>
        <dbReference type="Proteomes" id="UP000191448"/>
    </source>
</evidence>
<comment type="caution">
    <text evidence="2">The sequence shown here is derived from an EMBL/GenBank/DDBJ whole genome shotgun (WGS) entry which is preliminary data.</text>
</comment>
<evidence type="ECO:0000259" key="1">
    <source>
        <dbReference type="Pfam" id="PF06605"/>
    </source>
</evidence>
<sequence length="651" mass="73539">MNNIIRIAIFPPGTPRDIVLTTNGFVLDNYCTKAEGFIDLAGNFRIEASFINHKEIPTIEKGHILKVTDENGEDEIFQITTYNPGLMITEIIGFQITITETQSLWLDDVRPTQTSGLVALQTLLDSSNSFGFKKEIFVNSDIQTINTAYYQDMNMFKAIHDCDQSFLSRWGGEVYRHQYNLYINQRVGNDRGIVIREGKNLTGFTANTNEDNLVTIAKGKGYNGIHGDYIESPLKNNYSRAFTKVIEYSDVKVRTESDADDEGFATLEEAQIELNRRIKEEFSKNHIDEIKATYNINFVQLALTEEYKNYAYLEKVDIGDTVSVIIDSLSITINTRVTEKKIDYLTGKIIELTLSNNPVDNIKSDSQVISDIKNILYKNNNSSLSEYIDSMMRASIKNSYAVYKENEALFMDNQDINLAKNVVIANKNGIGFSQNGYKGPYTYGFTIDGKLNASLIQTGILSTVLIQNSDGSFKIDLSQSGGAKFYNNGKKAINISNNSFDLYDWYHDGKFIGSLASMTRIENKDIALIQLANSKNSIVSIAYPNNNEYTSYIEFDKFNIAGNSFDKPIQVREETNFGWNLLYRAQLSNDDKSGWVYVNSERAEISIGEYFVHCMKDKVTMGKNKQSAITIKDDGIHLYGNVYVGDRLVNL</sequence>
<dbReference type="Pfam" id="PF06605">
    <property type="entry name" value="Prophage_tail"/>
    <property type="match status" value="1"/>
</dbReference>
<dbReference type="InterPro" id="IPR010572">
    <property type="entry name" value="Tail_dom"/>
</dbReference>
<dbReference type="Proteomes" id="UP000191448">
    <property type="component" value="Unassembled WGS sequence"/>
</dbReference>
<dbReference type="InterPro" id="IPR007119">
    <property type="entry name" value="Phage_tail_spike_N"/>
</dbReference>